<dbReference type="Proteomes" id="UP001375240">
    <property type="component" value="Unassembled WGS sequence"/>
</dbReference>
<keyword evidence="2" id="KW-1185">Reference proteome</keyword>
<evidence type="ECO:0000313" key="1">
    <source>
        <dbReference type="EMBL" id="KAK6354950.1"/>
    </source>
</evidence>
<comment type="caution">
    <text evidence="1">The sequence shown here is derived from an EMBL/GenBank/DDBJ whole genome shotgun (WGS) entry which is preliminary data.</text>
</comment>
<evidence type="ECO:0008006" key="3">
    <source>
        <dbReference type="Google" id="ProtNLM"/>
    </source>
</evidence>
<accession>A0AAV9V7Y6</accession>
<reference evidence="1 2" key="1">
    <citation type="submission" date="2019-10" db="EMBL/GenBank/DDBJ databases">
        <authorList>
            <person name="Palmer J.M."/>
        </authorList>
    </citation>
    <scope>NUCLEOTIDE SEQUENCE [LARGE SCALE GENOMIC DNA]</scope>
    <source>
        <strain evidence="1 2">TWF696</strain>
    </source>
</reference>
<evidence type="ECO:0000313" key="2">
    <source>
        <dbReference type="Proteomes" id="UP001375240"/>
    </source>
</evidence>
<protein>
    <recommendedName>
        <fullName evidence="3">MACPF domain-containing protein</fullName>
    </recommendedName>
</protein>
<gene>
    <name evidence="1" type="ORF">TWF696_004078</name>
</gene>
<dbReference type="AlphaFoldDB" id="A0AAV9V7Y6"/>
<proteinExistence type="predicted"/>
<dbReference type="EMBL" id="JAVHNQ010000002">
    <property type="protein sequence ID" value="KAK6354950.1"/>
    <property type="molecule type" value="Genomic_DNA"/>
</dbReference>
<sequence>MDLEDILPVDPLVPTVEYVGASQTPFTVPWAKGRVQLCTGFNSRRAQHDDLFIDRAAFQDTASAPLRYRECQITSIRDESGTDIANSSENRSFAIGASVGGSFLGASARGSYEKNVRDNRNTSNISVRADHVCGQIEVVQVPQLAKAAVRLLNTSADPIKEFRQMYGDFYVAGFRVGAVNSTIVSGKLANKSFFEAKRAEVKVKVLFATIHKSVNDVSSSASDEGGLNVAAFDSLTGFYSNFTARTYEDSLQAGEVASANKQRAMTIAARAADVLWKEFSMGGDQSACIYQNVVDRLCDRGLVTELLLAPFATLREYQSVVSRRLSFSRH</sequence>
<name>A0AAV9V7Y6_9PEZI</name>
<organism evidence="1 2">
    <name type="scientific">Orbilia brochopaga</name>
    <dbReference type="NCBI Taxonomy" id="3140254"/>
    <lineage>
        <taxon>Eukaryota</taxon>
        <taxon>Fungi</taxon>
        <taxon>Dikarya</taxon>
        <taxon>Ascomycota</taxon>
        <taxon>Pezizomycotina</taxon>
        <taxon>Orbiliomycetes</taxon>
        <taxon>Orbiliales</taxon>
        <taxon>Orbiliaceae</taxon>
        <taxon>Orbilia</taxon>
    </lineage>
</organism>